<name>A0A2B7Z0C7_POLH7</name>
<keyword evidence="5" id="KW-0539">Nucleus</keyword>
<keyword evidence="3" id="KW-0238">DNA-binding</keyword>
<evidence type="ECO:0000256" key="1">
    <source>
        <dbReference type="ARBA" id="ARBA00022723"/>
    </source>
</evidence>
<dbReference type="PANTHER" id="PTHR47424:SF15">
    <property type="entry name" value="ZN(II)2CYS6 TRANSCRIPTION FACTOR (EUROFUNG)"/>
    <property type="match status" value="1"/>
</dbReference>
<dbReference type="InterPro" id="IPR036864">
    <property type="entry name" value="Zn2-C6_fun-type_DNA-bd_sf"/>
</dbReference>
<dbReference type="GO" id="GO:0006351">
    <property type="term" value="P:DNA-templated transcription"/>
    <property type="evidence" value="ECO:0007669"/>
    <property type="project" value="InterPro"/>
</dbReference>
<dbReference type="PROSITE" id="PS00463">
    <property type="entry name" value="ZN2_CY6_FUNGAL_1"/>
    <property type="match status" value="1"/>
</dbReference>
<dbReference type="SUPFAM" id="SSF57701">
    <property type="entry name" value="Zn2/Cys6 DNA-binding domain"/>
    <property type="match status" value="1"/>
</dbReference>
<feature type="compositionally biased region" description="Basic residues" evidence="6">
    <location>
        <begin position="61"/>
        <end position="72"/>
    </location>
</feature>
<feature type="domain" description="Zn(2)-C6 fungal-type" evidence="7">
    <location>
        <begin position="25"/>
        <end position="54"/>
    </location>
</feature>
<dbReference type="SMART" id="SM00066">
    <property type="entry name" value="GAL4"/>
    <property type="match status" value="1"/>
</dbReference>
<organism evidence="8 9">
    <name type="scientific">Polytolypa hystricis (strain UAMH7299)</name>
    <dbReference type="NCBI Taxonomy" id="1447883"/>
    <lineage>
        <taxon>Eukaryota</taxon>
        <taxon>Fungi</taxon>
        <taxon>Dikarya</taxon>
        <taxon>Ascomycota</taxon>
        <taxon>Pezizomycotina</taxon>
        <taxon>Eurotiomycetes</taxon>
        <taxon>Eurotiomycetidae</taxon>
        <taxon>Onygenales</taxon>
        <taxon>Onygenales incertae sedis</taxon>
        <taxon>Polytolypa</taxon>
    </lineage>
</organism>
<dbReference type="PANTHER" id="PTHR47424">
    <property type="entry name" value="REGULATORY PROTEIN GAL4"/>
    <property type="match status" value="1"/>
</dbReference>
<evidence type="ECO:0000259" key="7">
    <source>
        <dbReference type="PROSITE" id="PS50048"/>
    </source>
</evidence>
<dbReference type="InterPro" id="IPR001138">
    <property type="entry name" value="Zn2Cys6_DnaBD"/>
</dbReference>
<keyword evidence="1" id="KW-0479">Metal-binding</keyword>
<evidence type="ECO:0000256" key="3">
    <source>
        <dbReference type="ARBA" id="ARBA00023125"/>
    </source>
</evidence>
<dbReference type="InterPro" id="IPR051127">
    <property type="entry name" value="Fungal_SecMet_Regulators"/>
</dbReference>
<dbReference type="SMART" id="SM00906">
    <property type="entry name" value="Fungal_trans"/>
    <property type="match status" value="1"/>
</dbReference>
<dbReference type="AlphaFoldDB" id="A0A2B7Z0C7"/>
<dbReference type="GO" id="GO:0000981">
    <property type="term" value="F:DNA-binding transcription factor activity, RNA polymerase II-specific"/>
    <property type="evidence" value="ECO:0007669"/>
    <property type="project" value="InterPro"/>
</dbReference>
<dbReference type="GO" id="GO:0000978">
    <property type="term" value="F:RNA polymerase II cis-regulatory region sequence-specific DNA binding"/>
    <property type="evidence" value="ECO:0007669"/>
    <property type="project" value="TreeGrafter"/>
</dbReference>
<dbReference type="PROSITE" id="PS50048">
    <property type="entry name" value="ZN2_CY6_FUNGAL_2"/>
    <property type="match status" value="1"/>
</dbReference>
<evidence type="ECO:0000256" key="4">
    <source>
        <dbReference type="ARBA" id="ARBA00023163"/>
    </source>
</evidence>
<accession>A0A2B7Z0C7</accession>
<dbReference type="GO" id="GO:0000435">
    <property type="term" value="P:positive regulation of transcription from RNA polymerase II promoter by galactose"/>
    <property type="evidence" value="ECO:0007669"/>
    <property type="project" value="TreeGrafter"/>
</dbReference>
<gene>
    <name evidence="8" type="ORF">AJ80_01717</name>
</gene>
<dbReference type="EMBL" id="PDNA01000015">
    <property type="protein sequence ID" value="PGH26588.1"/>
    <property type="molecule type" value="Genomic_DNA"/>
</dbReference>
<keyword evidence="9" id="KW-1185">Reference proteome</keyword>
<evidence type="ECO:0000256" key="6">
    <source>
        <dbReference type="SAM" id="MobiDB-lite"/>
    </source>
</evidence>
<dbReference type="STRING" id="1447883.A0A2B7Z0C7"/>
<evidence type="ECO:0000313" key="8">
    <source>
        <dbReference type="EMBL" id="PGH26588.1"/>
    </source>
</evidence>
<protein>
    <recommendedName>
        <fullName evidence="7">Zn(2)-C6 fungal-type domain-containing protein</fullName>
    </recommendedName>
</protein>
<proteinExistence type="predicted"/>
<evidence type="ECO:0000256" key="5">
    <source>
        <dbReference type="ARBA" id="ARBA00023242"/>
    </source>
</evidence>
<dbReference type="InterPro" id="IPR007219">
    <property type="entry name" value="XnlR_reg_dom"/>
</dbReference>
<evidence type="ECO:0000256" key="2">
    <source>
        <dbReference type="ARBA" id="ARBA00023015"/>
    </source>
</evidence>
<dbReference type="Gene3D" id="4.10.240.10">
    <property type="entry name" value="Zn(2)-C6 fungal-type DNA-binding domain"/>
    <property type="match status" value="1"/>
</dbReference>
<dbReference type="GO" id="GO:0008270">
    <property type="term" value="F:zinc ion binding"/>
    <property type="evidence" value="ECO:0007669"/>
    <property type="project" value="InterPro"/>
</dbReference>
<dbReference type="GO" id="GO:0005634">
    <property type="term" value="C:nucleus"/>
    <property type="evidence" value="ECO:0007669"/>
    <property type="project" value="TreeGrafter"/>
</dbReference>
<dbReference type="OrthoDB" id="4206645at2759"/>
<reference evidence="8 9" key="1">
    <citation type="submission" date="2017-10" db="EMBL/GenBank/DDBJ databases">
        <title>Comparative genomics in systemic dimorphic fungi from Ajellomycetaceae.</title>
        <authorList>
            <person name="Munoz J.F."/>
            <person name="Mcewen J.G."/>
            <person name="Clay O.K."/>
            <person name="Cuomo C.A."/>
        </authorList>
    </citation>
    <scope>NUCLEOTIDE SEQUENCE [LARGE SCALE GENOMIC DNA]</scope>
    <source>
        <strain evidence="8 9">UAMH7299</strain>
    </source>
</reference>
<dbReference type="Pfam" id="PF04082">
    <property type="entry name" value="Fungal_trans"/>
    <property type="match status" value="1"/>
</dbReference>
<keyword evidence="2" id="KW-0805">Transcription regulation</keyword>
<dbReference type="CDD" id="cd00067">
    <property type="entry name" value="GAL4"/>
    <property type="match status" value="1"/>
</dbReference>
<sequence length="698" mass="77387">METRTTDIRSESPANKPLILRNPKACQECRQRKIKCDAAVPCKHCKSRNRECVYRGVARPRRKNTTTARNRRQLGLSEGNATTGNGSSGGSGDASREMNRVQNNSVTATHLASPSCELQLYYGPTSNFSVMQQIYRHLTSNTNPHSSVSHNANNSPDECHEKQAAEDEIEEAGPGLDLFSFRRLFFGDIERSNRDGNGSVNEQPLMFLPIDLAERFLERYLATAYHFTSFLEVEEYRVLLRAVYAGTDPGVYGSSSFILLLLCMAIGAAMMDCEPWAETLFQKAKAEARVLDDVVNLQAVQVPLLMALFQTENGRPNSAFLYMGCATRKALAAGLHKGVNLRDGQTGKEVKGRKATLWAVYHFETWWCFTSGRRSSILKNDINVPDPIDDPFTYSLVELSKIISDTSSRIYGSNHRSLLSVSKAADQTYNDLRNFSKQHFGVDPLKSYIPPKTDEVGFKEAGLVTGKQIMPVFYMPFLIFRVKRKTESSSGDSPSSAMETPKWLDAACDYALEAARYVIRYVTEGCELNELIRAGACFCMIYDSLLYPGADSPHLPWIKAALRCVYTMIPRNSPHHQTSNVFNAIYKMYVAVCPGTALSLDDVQGADMQGRNSAECPSTGDGYYLNRPNSTGPSAAYSQGSREQSLSDIASQFGLQREADWDFNFPTVDLESFLSVDPTAVTNGELHGFAGLFSAGPL</sequence>
<evidence type="ECO:0000313" key="9">
    <source>
        <dbReference type="Proteomes" id="UP000224634"/>
    </source>
</evidence>
<comment type="caution">
    <text evidence="8">The sequence shown here is derived from an EMBL/GenBank/DDBJ whole genome shotgun (WGS) entry which is preliminary data.</text>
</comment>
<keyword evidence="4" id="KW-0804">Transcription</keyword>
<dbReference type="CDD" id="cd12148">
    <property type="entry name" value="fungal_TF_MHR"/>
    <property type="match status" value="1"/>
</dbReference>
<dbReference type="Pfam" id="PF00172">
    <property type="entry name" value="Zn_clus"/>
    <property type="match status" value="1"/>
</dbReference>
<feature type="region of interest" description="Disordered" evidence="6">
    <location>
        <begin position="61"/>
        <end position="97"/>
    </location>
</feature>
<dbReference type="Proteomes" id="UP000224634">
    <property type="component" value="Unassembled WGS sequence"/>
</dbReference>